<dbReference type="VEuPathDB" id="FungiDB:RhiirFUN_022204"/>
<dbReference type="EMBL" id="LLXJ01001325">
    <property type="protein sequence ID" value="PKC02735.1"/>
    <property type="molecule type" value="Genomic_DNA"/>
</dbReference>
<protein>
    <submittedName>
        <fullName evidence="1">Uncharacterized protein</fullName>
    </submittedName>
</protein>
<organism evidence="1 2">
    <name type="scientific">Rhizophagus irregularis</name>
    <dbReference type="NCBI Taxonomy" id="588596"/>
    <lineage>
        <taxon>Eukaryota</taxon>
        <taxon>Fungi</taxon>
        <taxon>Fungi incertae sedis</taxon>
        <taxon>Mucoromycota</taxon>
        <taxon>Glomeromycotina</taxon>
        <taxon>Glomeromycetes</taxon>
        <taxon>Glomerales</taxon>
        <taxon>Glomeraceae</taxon>
        <taxon>Rhizophagus</taxon>
    </lineage>
</organism>
<dbReference type="SUPFAM" id="SSF53098">
    <property type="entry name" value="Ribonuclease H-like"/>
    <property type="match status" value="1"/>
</dbReference>
<dbReference type="InterPro" id="IPR012337">
    <property type="entry name" value="RNaseH-like_sf"/>
</dbReference>
<dbReference type="VEuPathDB" id="FungiDB:FUN_024507"/>
<sequence length="163" mass="18927">MNIRNCVYSQVADVGDNVQKEEESNLHTVFYRAITDVETHWSSTYIAWERLTILKPYIDIVISSLNASKDPNSKGDAKRLMKINLTNDKWEIMRDLLEVLGPFAELTEKLEGTKYATMSYMYPGIAKLKKRFCQTTEFNNNLDLETNNHAFEENQFEEADEDD</sequence>
<accession>A0A2N0P7D5</accession>
<reference evidence="1 2" key="2">
    <citation type="submission" date="2017-09" db="EMBL/GenBank/DDBJ databases">
        <title>Extensive intraspecific genome diversity in a model arbuscular mycorrhizal fungus.</title>
        <authorList>
            <person name="Chen E.C."/>
            <person name="Morin E."/>
            <person name="Beaudet D."/>
            <person name="Noel J."/>
            <person name="Ndikumana S."/>
            <person name="Charron P."/>
            <person name="St-Onge C."/>
            <person name="Giorgi J."/>
            <person name="Grigoriev I.V."/>
            <person name="Roux C."/>
            <person name="Martin F.M."/>
            <person name="Corradi N."/>
        </authorList>
    </citation>
    <scope>NUCLEOTIDE SEQUENCE [LARGE SCALE GENOMIC DNA]</scope>
    <source>
        <strain evidence="1 2">A5</strain>
    </source>
</reference>
<dbReference type="AlphaFoldDB" id="A0A2N0P7D5"/>
<evidence type="ECO:0000313" key="1">
    <source>
        <dbReference type="EMBL" id="PKC02735.1"/>
    </source>
</evidence>
<dbReference type="Proteomes" id="UP000232722">
    <property type="component" value="Unassembled WGS sequence"/>
</dbReference>
<evidence type="ECO:0000313" key="2">
    <source>
        <dbReference type="Proteomes" id="UP000232722"/>
    </source>
</evidence>
<reference evidence="1 2" key="1">
    <citation type="submission" date="2016-04" db="EMBL/GenBank/DDBJ databases">
        <title>Genome analyses suggest a sexual origin of heterokaryosis in a supposedly ancient asexual fungus.</title>
        <authorList>
            <person name="Ropars J."/>
            <person name="Sedzielewska K."/>
            <person name="Noel J."/>
            <person name="Charron P."/>
            <person name="Farinelli L."/>
            <person name="Marton T."/>
            <person name="Kruger M."/>
            <person name="Pelin A."/>
            <person name="Brachmann A."/>
            <person name="Corradi N."/>
        </authorList>
    </citation>
    <scope>NUCLEOTIDE SEQUENCE [LARGE SCALE GENOMIC DNA]</scope>
    <source>
        <strain evidence="1 2">A5</strain>
    </source>
</reference>
<proteinExistence type="predicted"/>
<gene>
    <name evidence="1" type="ORF">RhiirA5_380742</name>
</gene>
<name>A0A2N0P7D5_9GLOM</name>
<dbReference type="VEuPathDB" id="FungiDB:RhiirA1_401752"/>
<comment type="caution">
    <text evidence="1">The sequence shown here is derived from an EMBL/GenBank/DDBJ whole genome shotgun (WGS) entry which is preliminary data.</text>
</comment>